<dbReference type="SUPFAM" id="SSF53187">
    <property type="entry name" value="Zn-dependent exopeptidases"/>
    <property type="match status" value="1"/>
</dbReference>
<evidence type="ECO:0000256" key="5">
    <source>
        <dbReference type="ARBA" id="ARBA00022723"/>
    </source>
</evidence>
<evidence type="ECO:0000256" key="3">
    <source>
        <dbReference type="ARBA" id="ARBA00022645"/>
    </source>
</evidence>
<keyword evidence="7" id="KW-0378">Hydrolase</keyword>
<evidence type="ECO:0000256" key="7">
    <source>
        <dbReference type="ARBA" id="ARBA00022801"/>
    </source>
</evidence>
<evidence type="ECO:0000256" key="2">
    <source>
        <dbReference type="ARBA" id="ARBA00005988"/>
    </source>
</evidence>
<dbReference type="InterPro" id="IPR000834">
    <property type="entry name" value="Peptidase_M14"/>
</dbReference>
<evidence type="ECO:0000256" key="10">
    <source>
        <dbReference type="ARBA" id="ARBA00023157"/>
    </source>
</evidence>
<dbReference type="Pfam" id="PF00246">
    <property type="entry name" value="Peptidase_M14"/>
    <property type="match status" value="1"/>
</dbReference>
<accession>A0AAV4WBB7</accession>
<evidence type="ECO:0000256" key="12">
    <source>
        <dbReference type="SAM" id="SignalP"/>
    </source>
</evidence>
<dbReference type="SUPFAM" id="SSF54897">
    <property type="entry name" value="Protease propeptides/inhibitors"/>
    <property type="match status" value="1"/>
</dbReference>
<keyword evidence="8" id="KW-0862">Zinc</keyword>
<dbReference type="InterPro" id="IPR003146">
    <property type="entry name" value="M14A_act_pep"/>
</dbReference>
<keyword evidence="6 12" id="KW-0732">Signal</keyword>
<feature type="active site" description="Proton donor/acceptor" evidence="11">
    <location>
        <position position="391"/>
    </location>
</feature>
<dbReference type="GO" id="GO:0008270">
    <property type="term" value="F:zinc ion binding"/>
    <property type="evidence" value="ECO:0007669"/>
    <property type="project" value="InterPro"/>
</dbReference>
<feature type="signal peptide" evidence="12">
    <location>
        <begin position="1"/>
        <end position="24"/>
    </location>
</feature>
<evidence type="ECO:0000256" key="9">
    <source>
        <dbReference type="ARBA" id="ARBA00023049"/>
    </source>
</evidence>
<dbReference type="PRINTS" id="PR00765">
    <property type="entry name" value="CRBOXYPTASEA"/>
</dbReference>
<dbReference type="Pfam" id="PF02244">
    <property type="entry name" value="Propep_M14"/>
    <property type="match status" value="1"/>
</dbReference>
<protein>
    <submittedName>
        <fullName evidence="14">Carboxypeptidase A2</fullName>
    </submittedName>
</protein>
<dbReference type="Gene3D" id="3.40.630.10">
    <property type="entry name" value="Zn peptidases"/>
    <property type="match status" value="1"/>
</dbReference>
<dbReference type="GO" id="GO:0006508">
    <property type="term" value="P:proteolysis"/>
    <property type="evidence" value="ECO:0007669"/>
    <property type="project" value="UniProtKB-KW"/>
</dbReference>
<dbReference type="InterPro" id="IPR036990">
    <property type="entry name" value="M14A-like_propep"/>
</dbReference>
<dbReference type="CDD" id="cd03860">
    <property type="entry name" value="M14_CP_A-B_like"/>
    <property type="match status" value="1"/>
</dbReference>
<evidence type="ECO:0000256" key="1">
    <source>
        <dbReference type="ARBA" id="ARBA00001947"/>
    </source>
</evidence>
<dbReference type="PROSITE" id="PS52035">
    <property type="entry name" value="PEPTIDASE_M14"/>
    <property type="match status" value="1"/>
</dbReference>
<dbReference type="InterPro" id="IPR057246">
    <property type="entry name" value="CARBOXYPEPT_ZN_1"/>
</dbReference>
<proteinExistence type="inferred from homology"/>
<evidence type="ECO:0000313" key="15">
    <source>
        <dbReference type="Proteomes" id="UP001054837"/>
    </source>
</evidence>
<dbReference type="AlphaFoldDB" id="A0AAV4WBB7"/>
<keyword evidence="10" id="KW-1015">Disulfide bond</keyword>
<evidence type="ECO:0000256" key="8">
    <source>
        <dbReference type="ARBA" id="ARBA00022833"/>
    </source>
</evidence>
<dbReference type="EMBL" id="BPLQ01014447">
    <property type="protein sequence ID" value="GIY79781.1"/>
    <property type="molecule type" value="Genomic_DNA"/>
</dbReference>
<gene>
    <name evidence="14" type="primary">Cpa2</name>
    <name evidence="14" type="ORF">CDAR_300961</name>
</gene>
<dbReference type="Gene3D" id="3.30.70.340">
    <property type="entry name" value="Metallocarboxypeptidase-like"/>
    <property type="match status" value="1"/>
</dbReference>
<comment type="similarity">
    <text evidence="2 11">Belongs to the peptidase M14 family.</text>
</comment>
<dbReference type="Proteomes" id="UP001054837">
    <property type="component" value="Unassembled WGS sequence"/>
</dbReference>
<sequence length="437" mass="50540">MSVCLRLCFLSCALLVFYSSCSFGQKVNYDRYRLLKVTPTTDYQLDAVYALHRRFKDELDFWLHTPTTDQSAYVTVKPTIYREFTEQLDFLKMPYELLLNDIGEEIASDRVSKEERKKLGFFEVYRTMDEIYEFITNLTKKYPNCASIVNIGTSFEDRPLRVIRISTDPEQLKPKPMVWIQSGMHAREQIGPAVATYLASKIAALCRKGGATRKLIQKFDWYILPILNPDGYEYAQNYDRLWRKTRSRQVFTKCVGVDPNRNFGFQFGDGNNGSSSEPCSNNYAGYRPLSEPETRAVVVYMTTIVRDRMELFLDFHSFSQKWLTPYGYTITLPQHYEDQVYLARIATKAIQKYNGTKYTIGTSSHSLYPVNGGARDWAYHVMLGTHSYVVELPDQGQYGFILPRRFIYPTATETWVGVRAMALELIDLMSMDGYASN</sequence>
<dbReference type="GO" id="GO:0004181">
    <property type="term" value="F:metallocarboxypeptidase activity"/>
    <property type="evidence" value="ECO:0007669"/>
    <property type="project" value="InterPro"/>
</dbReference>
<evidence type="ECO:0000313" key="14">
    <source>
        <dbReference type="EMBL" id="GIY79781.1"/>
    </source>
</evidence>
<keyword evidence="5" id="KW-0479">Metal-binding</keyword>
<feature type="chain" id="PRO_5043719319" evidence="12">
    <location>
        <begin position="25"/>
        <end position="437"/>
    </location>
</feature>
<reference evidence="14 15" key="1">
    <citation type="submission" date="2021-06" db="EMBL/GenBank/DDBJ databases">
        <title>Caerostris darwini draft genome.</title>
        <authorList>
            <person name="Kono N."/>
            <person name="Arakawa K."/>
        </authorList>
    </citation>
    <scope>NUCLEOTIDE SEQUENCE [LARGE SCALE GENOMIC DNA]</scope>
</reference>
<keyword evidence="9" id="KW-0482">Metalloprotease</keyword>
<dbReference type="SMART" id="SM00631">
    <property type="entry name" value="Zn_pept"/>
    <property type="match status" value="1"/>
</dbReference>
<organism evidence="14 15">
    <name type="scientific">Caerostris darwini</name>
    <dbReference type="NCBI Taxonomy" id="1538125"/>
    <lineage>
        <taxon>Eukaryota</taxon>
        <taxon>Metazoa</taxon>
        <taxon>Ecdysozoa</taxon>
        <taxon>Arthropoda</taxon>
        <taxon>Chelicerata</taxon>
        <taxon>Arachnida</taxon>
        <taxon>Araneae</taxon>
        <taxon>Araneomorphae</taxon>
        <taxon>Entelegynae</taxon>
        <taxon>Araneoidea</taxon>
        <taxon>Araneidae</taxon>
        <taxon>Caerostris</taxon>
    </lineage>
</organism>
<dbReference type="PROSITE" id="PS00132">
    <property type="entry name" value="CARBOXYPEPT_ZN_1"/>
    <property type="match status" value="1"/>
</dbReference>
<comment type="caution">
    <text evidence="14">The sequence shown here is derived from an EMBL/GenBank/DDBJ whole genome shotgun (WGS) entry which is preliminary data.</text>
</comment>
<keyword evidence="3 14" id="KW-0121">Carboxypeptidase</keyword>
<comment type="cofactor">
    <cofactor evidence="1">
        <name>Zn(2+)</name>
        <dbReference type="ChEBI" id="CHEBI:29105"/>
    </cofactor>
</comment>
<name>A0AAV4WBB7_9ARAC</name>
<feature type="domain" description="Peptidase M14" evidence="13">
    <location>
        <begin position="124"/>
        <end position="425"/>
    </location>
</feature>
<evidence type="ECO:0000256" key="4">
    <source>
        <dbReference type="ARBA" id="ARBA00022670"/>
    </source>
</evidence>
<evidence type="ECO:0000259" key="13">
    <source>
        <dbReference type="PROSITE" id="PS52035"/>
    </source>
</evidence>
<dbReference type="PANTHER" id="PTHR11705">
    <property type="entry name" value="PROTEASE FAMILY M14 CARBOXYPEPTIDASE A,B"/>
    <property type="match status" value="1"/>
</dbReference>
<dbReference type="FunFam" id="3.40.630.10:FF:000084">
    <property type="entry name" value="Carboxypeptidase B2"/>
    <property type="match status" value="1"/>
</dbReference>
<dbReference type="GO" id="GO:0005615">
    <property type="term" value="C:extracellular space"/>
    <property type="evidence" value="ECO:0007669"/>
    <property type="project" value="TreeGrafter"/>
</dbReference>
<evidence type="ECO:0000256" key="6">
    <source>
        <dbReference type="ARBA" id="ARBA00022729"/>
    </source>
</evidence>
<keyword evidence="4" id="KW-0645">Protease</keyword>
<evidence type="ECO:0000256" key="11">
    <source>
        <dbReference type="PROSITE-ProRule" id="PRU01379"/>
    </source>
</evidence>
<keyword evidence="15" id="KW-1185">Reference proteome</keyword>
<dbReference type="PANTHER" id="PTHR11705:SF91">
    <property type="entry name" value="FI01817P-RELATED"/>
    <property type="match status" value="1"/>
</dbReference>